<organism evidence="2 3">
    <name type="scientific">Vigna mungo</name>
    <name type="common">Black gram</name>
    <name type="synonym">Phaseolus mungo</name>
    <dbReference type="NCBI Taxonomy" id="3915"/>
    <lineage>
        <taxon>Eukaryota</taxon>
        <taxon>Viridiplantae</taxon>
        <taxon>Streptophyta</taxon>
        <taxon>Embryophyta</taxon>
        <taxon>Tracheophyta</taxon>
        <taxon>Spermatophyta</taxon>
        <taxon>Magnoliopsida</taxon>
        <taxon>eudicotyledons</taxon>
        <taxon>Gunneridae</taxon>
        <taxon>Pentapetalae</taxon>
        <taxon>rosids</taxon>
        <taxon>fabids</taxon>
        <taxon>Fabales</taxon>
        <taxon>Fabaceae</taxon>
        <taxon>Papilionoideae</taxon>
        <taxon>50 kb inversion clade</taxon>
        <taxon>NPAAA clade</taxon>
        <taxon>indigoferoid/millettioid clade</taxon>
        <taxon>Phaseoleae</taxon>
        <taxon>Vigna</taxon>
    </lineage>
</organism>
<evidence type="ECO:0000313" key="3">
    <source>
        <dbReference type="Proteomes" id="UP001374535"/>
    </source>
</evidence>
<dbReference type="GO" id="GO:0005802">
    <property type="term" value="C:trans-Golgi network"/>
    <property type="evidence" value="ECO:0007669"/>
    <property type="project" value="InterPro"/>
</dbReference>
<keyword evidence="3" id="KW-1185">Reference proteome</keyword>
<dbReference type="GO" id="GO:0055037">
    <property type="term" value="C:recycling endosome"/>
    <property type="evidence" value="ECO:0007669"/>
    <property type="project" value="TreeGrafter"/>
</dbReference>
<dbReference type="PANTHER" id="PTHR32059">
    <property type="entry name" value="RAB11-BINDING PROTEIN RELCH"/>
    <property type="match status" value="1"/>
</dbReference>
<dbReference type="InterPro" id="IPR040362">
    <property type="entry name" value="RELCH"/>
</dbReference>
<evidence type="ECO:0000256" key="1">
    <source>
        <dbReference type="SAM" id="MobiDB-lite"/>
    </source>
</evidence>
<feature type="region of interest" description="Disordered" evidence="1">
    <location>
        <begin position="1"/>
        <end position="29"/>
    </location>
</feature>
<dbReference type="EMBL" id="CP144692">
    <property type="protein sequence ID" value="WVY95608.1"/>
    <property type="molecule type" value="Genomic_DNA"/>
</dbReference>
<sequence>MTETNSNSTDHGQEFNPNSNAASDPSLVPSSPFYIHPSDLLRIAELQEEIFSLRQGSKSVSDYYTILNKHGYPPGHPCYPGRPRFNDDNGHNDIGYSSSVKRVVKNASLDGSQVTTAATPHESSYLFRQRSPGRELPLTVFELLHELLDDGRHDQAIRLQHYFSDSTRLPPHDIARLNSLPTADPQTLLHLKNQSEHKLAITDYELHLANEDIAKLKSQLASHTQCLNQLYSSPSLFHHTLHFLISSITHSLLRFSLQLPSQTEMLGRDKIGNSMETP</sequence>
<dbReference type="AlphaFoldDB" id="A0AAQ3RKA3"/>
<dbReference type="PANTHER" id="PTHR32059:SF1">
    <property type="entry name" value="LISH DOMAIN AND HEAT REPEAT KIAA1468-LIKE PROTEIN"/>
    <property type="match status" value="1"/>
</dbReference>
<protein>
    <submittedName>
        <fullName evidence="2">Uncharacterized protein</fullName>
    </submittedName>
</protein>
<reference evidence="2 3" key="1">
    <citation type="journal article" date="2023" name="Life. Sci Alliance">
        <title>Evolutionary insights into 3D genome organization and epigenetic landscape of Vigna mungo.</title>
        <authorList>
            <person name="Junaid A."/>
            <person name="Singh B."/>
            <person name="Bhatia S."/>
        </authorList>
    </citation>
    <scope>NUCLEOTIDE SEQUENCE [LARGE SCALE GENOMIC DNA]</scope>
    <source>
        <strain evidence="2">Urdbean</strain>
    </source>
</reference>
<dbReference type="Proteomes" id="UP001374535">
    <property type="component" value="Chromosome 9"/>
</dbReference>
<proteinExistence type="predicted"/>
<dbReference type="GO" id="GO:0032367">
    <property type="term" value="P:intracellular cholesterol transport"/>
    <property type="evidence" value="ECO:0007669"/>
    <property type="project" value="InterPro"/>
</dbReference>
<accession>A0AAQ3RKA3</accession>
<feature type="compositionally biased region" description="Polar residues" evidence="1">
    <location>
        <begin position="1"/>
        <end position="23"/>
    </location>
</feature>
<gene>
    <name evidence="2" type="ORF">V8G54_027759</name>
</gene>
<name>A0AAQ3RKA3_VIGMU</name>
<evidence type="ECO:0000313" key="2">
    <source>
        <dbReference type="EMBL" id="WVY95608.1"/>
    </source>
</evidence>